<evidence type="ECO:0000313" key="4">
    <source>
        <dbReference type="EMBL" id="CAK9008590.1"/>
    </source>
</evidence>
<name>A0ABP0J2K8_9DINO</name>
<dbReference type="Gene3D" id="3.40.50.1820">
    <property type="entry name" value="alpha/beta hydrolase"/>
    <property type="match status" value="1"/>
</dbReference>
<keyword evidence="2" id="KW-1133">Transmembrane helix</keyword>
<evidence type="ECO:0000259" key="3">
    <source>
        <dbReference type="Pfam" id="PF00561"/>
    </source>
</evidence>
<dbReference type="SUPFAM" id="SSF53474">
    <property type="entry name" value="alpha/beta-Hydrolases"/>
    <property type="match status" value="1"/>
</dbReference>
<gene>
    <name evidence="4" type="ORF">CCMP2556_LOCUS9310</name>
</gene>
<evidence type="ECO:0000256" key="1">
    <source>
        <dbReference type="ARBA" id="ARBA00010884"/>
    </source>
</evidence>
<dbReference type="InterPro" id="IPR000073">
    <property type="entry name" value="AB_hydrolase_1"/>
</dbReference>
<evidence type="ECO:0000313" key="5">
    <source>
        <dbReference type="Proteomes" id="UP001642484"/>
    </source>
</evidence>
<dbReference type="EMBL" id="CAXAMN010004313">
    <property type="protein sequence ID" value="CAK9008590.1"/>
    <property type="molecule type" value="Genomic_DNA"/>
</dbReference>
<dbReference type="InterPro" id="IPR050960">
    <property type="entry name" value="AB_hydrolase_4_sf"/>
</dbReference>
<feature type="domain" description="AB hydrolase-1" evidence="3">
    <location>
        <begin position="174"/>
        <end position="406"/>
    </location>
</feature>
<keyword evidence="2" id="KW-0812">Transmembrane</keyword>
<keyword evidence="2" id="KW-0472">Membrane</keyword>
<comment type="similarity">
    <text evidence="1">Belongs to the AB hydrolase superfamily. AB hydrolase 4 family.</text>
</comment>
<sequence length="460" mass="51339">MCGSECKAKSLGWPTALLVNVFAAFCMRAWLGLAWGGWGLSFMTGSYQSARSTLAKTWHVRGLTRQAKRLKSKDCDIPETYIEDSEGIEGLYFNQKSLLAEHLFANEGIPALRRWSKWYKAPWWLQQGDLMTMLAGSLREVAKLDAPQKLSVQTLGGEMPLDLFSDPSPTKSKAVILIPGLGGSTEGGYVKNMAESLIHSGFVVAGLNLGSALQRPRSASAHRGSSDDLRAVAKYIRQNLLSESPSADRKVFAIGWSLGGNILVNTLAEQKTKEGYAHDNFSLIDGGVALCTTHCLSRCATQWEQHWPMRNVYDPHVLRNLKRLLEPAIPFYQQGPVRSWNGTDTLIDHKMLKFATRIRDVDEALIRRMFGYKSVEDYYYQASSCRRLAEVEVPLLMVSAADDPMATSWAPFKTVRGSKHVILAYTKHGGHIGWQDESNARKSEWVEDVATSFLNRLLTF</sequence>
<evidence type="ECO:0000256" key="2">
    <source>
        <dbReference type="SAM" id="Phobius"/>
    </source>
</evidence>
<dbReference type="InterPro" id="IPR029058">
    <property type="entry name" value="AB_hydrolase_fold"/>
</dbReference>
<reference evidence="4 5" key="1">
    <citation type="submission" date="2024-02" db="EMBL/GenBank/DDBJ databases">
        <authorList>
            <person name="Chen Y."/>
            <person name="Shah S."/>
            <person name="Dougan E. K."/>
            <person name="Thang M."/>
            <person name="Chan C."/>
        </authorList>
    </citation>
    <scope>NUCLEOTIDE SEQUENCE [LARGE SCALE GENOMIC DNA]</scope>
</reference>
<keyword evidence="5" id="KW-1185">Reference proteome</keyword>
<dbReference type="PANTHER" id="PTHR10794:SF63">
    <property type="entry name" value="ALPHA_BETA HYDROLASE 1, ISOFORM A"/>
    <property type="match status" value="1"/>
</dbReference>
<accession>A0ABP0J2K8</accession>
<protein>
    <recommendedName>
        <fullName evidence="3">AB hydrolase-1 domain-containing protein</fullName>
    </recommendedName>
</protein>
<organism evidence="4 5">
    <name type="scientific">Durusdinium trenchii</name>
    <dbReference type="NCBI Taxonomy" id="1381693"/>
    <lineage>
        <taxon>Eukaryota</taxon>
        <taxon>Sar</taxon>
        <taxon>Alveolata</taxon>
        <taxon>Dinophyceae</taxon>
        <taxon>Suessiales</taxon>
        <taxon>Symbiodiniaceae</taxon>
        <taxon>Durusdinium</taxon>
    </lineage>
</organism>
<dbReference type="PANTHER" id="PTHR10794">
    <property type="entry name" value="ABHYDROLASE DOMAIN-CONTAINING PROTEIN"/>
    <property type="match status" value="1"/>
</dbReference>
<dbReference type="Pfam" id="PF00561">
    <property type="entry name" value="Abhydrolase_1"/>
    <property type="match status" value="1"/>
</dbReference>
<dbReference type="Proteomes" id="UP001642484">
    <property type="component" value="Unassembled WGS sequence"/>
</dbReference>
<dbReference type="PROSITE" id="PS01133">
    <property type="entry name" value="UPF0017"/>
    <property type="match status" value="1"/>
</dbReference>
<comment type="caution">
    <text evidence="4">The sequence shown here is derived from an EMBL/GenBank/DDBJ whole genome shotgun (WGS) entry which is preliminary data.</text>
</comment>
<dbReference type="InterPro" id="IPR000952">
    <property type="entry name" value="AB_hydrolase_4_CS"/>
</dbReference>
<feature type="transmembrane region" description="Helical" evidence="2">
    <location>
        <begin position="17"/>
        <end position="38"/>
    </location>
</feature>
<proteinExistence type="inferred from homology"/>